<comment type="caution">
    <text evidence="11">The sequence shown here is derived from an EMBL/GenBank/DDBJ whole genome shotgun (WGS) entry which is preliminary data.</text>
</comment>
<evidence type="ECO:0000256" key="1">
    <source>
        <dbReference type="ARBA" id="ARBA00004496"/>
    </source>
</evidence>
<dbReference type="AlphaFoldDB" id="A0A9P9ALD7"/>
<dbReference type="GO" id="GO:0005634">
    <property type="term" value="C:nucleus"/>
    <property type="evidence" value="ECO:0007669"/>
    <property type="project" value="UniProtKB-ARBA"/>
</dbReference>
<dbReference type="InterPro" id="IPR012338">
    <property type="entry name" value="Beta-lactam/transpept-like"/>
</dbReference>
<comment type="subunit">
    <text evidence="6">Component of the SWR1 chromatin remodeling complex.</text>
</comment>
<dbReference type="InterPro" id="IPR043129">
    <property type="entry name" value="ATPase_NBD"/>
</dbReference>
<dbReference type="SUPFAM" id="SSF53067">
    <property type="entry name" value="Actin-like ATPase domain"/>
    <property type="match status" value="2"/>
</dbReference>
<dbReference type="GO" id="GO:0005737">
    <property type="term" value="C:cytoplasm"/>
    <property type="evidence" value="ECO:0007669"/>
    <property type="project" value="UniProtKB-SubCell"/>
</dbReference>
<dbReference type="EMBL" id="JAGPYM010000025">
    <property type="protein sequence ID" value="KAH6880780.1"/>
    <property type="molecule type" value="Genomic_DNA"/>
</dbReference>
<dbReference type="Gene3D" id="3.40.710.10">
    <property type="entry name" value="DD-peptidase/beta-lactamase superfamily"/>
    <property type="match status" value="1"/>
</dbReference>
<dbReference type="InterPro" id="IPR058664">
    <property type="entry name" value="ARB_00930-like_C"/>
</dbReference>
<feature type="signal peptide" evidence="8">
    <location>
        <begin position="1"/>
        <end position="20"/>
    </location>
</feature>
<dbReference type="InterPro" id="IPR004000">
    <property type="entry name" value="Actin"/>
</dbReference>
<dbReference type="InterPro" id="IPR001466">
    <property type="entry name" value="Beta-lactam-related"/>
</dbReference>
<evidence type="ECO:0000256" key="6">
    <source>
        <dbReference type="ARBA" id="ARBA00063309"/>
    </source>
</evidence>
<accession>A0A9P9ALD7</accession>
<sequence length="1003" mass="110841">MLPLRNILFFLSLPASLTRAALNCRPEGPVIPRPTSLPQTPIFQEAASKLSRTLDAAVSGSIDAGWPVENSSFSLAVVSWDQEDSAVPVWEYHHLAKENKQGTKHLDRNSQYLIGSISKVVTVYLLLESGIDLDAAVTGFLPSLDKPDSTIAWQNVTLRMLASYLGGSPANYGFSEYYFLKDVFVKLGLPPIKDTDYPPCGIAGLNKECSDQQFLKGMTELHPVTAPMERPIYSNSAFVILGMALERYTRKNYTQLVKEVFSDSLSLQSTFPSPGDDEKAVIPPVDSTWGSDYGPNTAAGGLVSSISDLAKFSQALLSRTLDLPPAQVNEWLKPASFAGGPYTMTGMPWEIIRPFNITPSYAHPVTIYGKSGGALGYRSQLSIVDDYGIAVVILTAGPMSAVSVLTDAMLSTFLPAIDEVSRDQAKNYERKFTSKKGADVPFEVSLSQDSASLTLSSLRRNQSDIFSSLLQIWEIAMGEFIPKMGKTIRIFPSDLVSNSTLDGKPVTSEVWHLWPEYMPEPTTDLPSIGIEKLGCVNWMNEDWVRYGGEPLDRFLLYKDENGRKSKPAAPKPPTNTLVIDNGADTLKAGLVRGGKIDEPKIIPNYIARDSNARKVYVASEIEKCRDFGEIQFRRPVEKGFIVNWEAQKEIWDREFFDKNAPLKCDPTETRLILGEPPNGLPVIETNCDQMVFEEYGFASYYRGIGPTFNAYQDIQSTFQTPKDAATVANIPAEAIMVIDSGYSHTIITPLLQGRPLQSAIRRLDVGGKVLTNYLTRLISLRHFDMRNDTYIVNEMKELACYVSTDFKADLEKSWKGTRGEKRPDYISGGGIAKDYILPDFHARSKGILCEYDPARHSKARKAAAQTEEDALALRNERFTVPELIFSPSDAGIRQPGLADLIQESLNELPIGLWPSMLANIVVVGGNALFDGFIQRLQKEVVQRVPDDCVVRVARPANPITNTWYGGANLANHAHINKLAVTKQEYEENGAAWVARKFSAGFGA</sequence>
<dbReference type="FunFam" id="3.90.640.10:FF:000014">
    <property type="entry name" value="Putative actin-related protein 6"/>
    <property type="match status" value="1"/>
</dbReference>
<evidence type="ECO:0000256" key="3">
    <source>
        <dbReference type="ARBA" id="ARBA00018633"/>
    </source>
</evidence>
<keyword evidence="12" id="KW-1185">Reference proteome</keyword>
<name>A0A9P9ALD7_9HYPO</name>
<dbReference type="Gene3D" id="3.30.420.40">
    <property type="match status" value="2"/>
</dbReference>
<evidence type="ECO:0000259" key="10">
    <source>
        <dbReference type="Pfam" id="PF26335"/>
    </source>
</evidence>
<keyword evidence="4" id="KW-0963">Cytoplasm</keyword>
<feature type="domain" description="Beta-lactamase-like ARB-00930-like C-terminal" evidence="10">
    <location>
        <begin position="422"/>
        <end position="563"/>
    </location>
</feature>
<dbReference type="PANTHER" id="PTHR11937">
    <property type="entry name" value="ACTIN"/>
    <property type="match status" value="1"/>
</dbReference>
<gene>
    <name evidence="11" type="ORF">B0T10DRAFT_531782</name>
</gene>
<proteinExistence type="inferred from homology"/>
<dbReference type="Pfam" id="PF00022">
    <property type="entry name" value="Actin"/>
    <property type="match status" value="1"/>
</dbReference>
<evidence type="ECO:0000313" key="11">
    <source>
        <dbReference type="EMBL" id="KAH6880780.1"/>
    </source>
</evidence>
<dbReference type="Proteomes" id="UP000777438">
    <property type="component" value="Unassembled WGS sequence"/>
</dbReference>
<evidence type="ECO:0000256" key="5">
    <source>
        <dbReference type="ARBA" id="ARBA00025222"/>
    </source>
</evidence>
<dbReference type="SUPFAM" id="SSF56601">
    <property type="entry name" value="beta-lactamase/transpeptidase-like"/>
    <property type="match status" value="1"/>
</dbReference>
<feature type="chain" id="PRO_5040231699" description="Actin-like protein ARP6" evidence="8">
    <location>
        <begin position="21"/>
        <end position="1003"/>
    </location>
</feature>
<keyword evidence="8" id="KW-0732">Signal</keyword>
<evidence type="ECO:0000256" key="8">
    <source>
        <dbReference type="SAM" id="SignalP"/>
    </source>
</evidence>
<evidence type="ECO:0000313" key="12">
    <source>
        <dbReference type="Proteomes" id="UP000777438"/>
    </source>
</evidence>
<reference evidence="11 12" key="1">
    <citation type="journal article" date="2021" name="Nat. Commun.">
        <title>Genetic determinants of endophytism in the Arabidopsis root mycobiome.</title>
        <authorList>
            <person name="Mesny F."/>
            <person name="Miyauchi S."/>
            <person name="Thiergart T."/>
            <person name="Pickel B."/>
            <person name="Atanasova L."/>
            <person name="Karlsson M."/>
            <person name="Huettel B."/>
            <person name="Barry K.W."/>
            <person name="Haridas S."/>
            <person name="Chen C."/>
            <person name="Bauer D."/>
            <person name="Andreopoulos W."/>
            <person name="Pangilinan J."/>
            <person name="LaButti K."/>
            <person name="Riley R."/>
            <person name="Lipzen A."/>
            <person name="Clum A."/>
            <person name="Drula E."/>
            <person name="Henrissat B."/>
            <person name="Kohler A."/>
            <person name="Grigoriev I.V."/>
            <person name="Martin F.M."/>
            <person name="Hacquard S."/>
        </authorList>
    </citation>
    <scope>NUCLEOTIDE SEQUENCE [LARGE SCALE GENOMIC DNA]</scope>
    <source>
        <strain evidence="11 12">MPI-CAGE-CH-0241</strain>
    </source>
</reference>
<evidence type="ECO:0000256" key="2">
    <source>
        <dbReference type="ARBA" id="ARBA00005665"/>
    </source>
</evidence>
<dbReference type="Pfam" id="PF00144">
    <property type="entry name" value="Beta-lactamase"/>
    <property type="match status" value="1"/>
</dbReference>
<evidence type="ECO:0000256" key="7">
    <source>
        <dbReference type="ARBA" id="ARBA00073820"/>
    </source>
</evidence>
<evidence type="ECO:0000259" key="9">
    <source>
        <dbReference type="Pfam" id="PF00144"/>
    </source>
</evidence>
<evidence type="ECO:0000256" key="4">
    <source>
        <dbReference type="ARBA" id="ARBA00022490"/>
    </source>
</evidence>
<dbReference type="Gene3D" id="3.90.640.10">
    <property type="entry name" value="Actin, Chain A, domain 4"/>
    <property type="match status" value="1"/>
</dbReference>
<feature type="domain" description="Beta-lactamase-related" evidence="9">
    <location>
        <begin position="97"/>
        <end position="405"/>
    </location>
</feature>
<dbReference type="SMART" id="SM00268">
    <property type="entry name" value="ACTIN"/>
    <property type="match status" value="1"/>
</dbReference>
<dbReference type="Pfam" id="PF26335">
    <property type="entry name" value="ARB_00930_C"/>
    <property type="match status" value="1"/>
</dbReference>
<comment type="function">
    <text evidence="5">Component of the SWR1 complex which mediates the ATP-dependent exchange of histone H2A for the H2A variant HZT1 leading to transcriptional regulation of selected genes by chromatin remodeling. Involved in chromosome stability.</text>
</comment>
<protein>
    <recommendedName>
        <fullName evidence="3">Actin-like protein ARP6</fullName>
    </recommendedName>
    <alternativeName>
        <fullName evidence="7">Actin-like protein arp6</fullName>
    </alternativeName>
</protein>
<organism evidence="11 12">
    <name type="scientific">Thelonectria olida</name>
    <dbReference type="NCBI Taxonomy" id="1576542"/>
    <lineage>
        <taxon>Eukaryota</taxon>
        <taxon>Fungi</taxon>
        <taxon>Dikarya</taxon>
        <taxon>Ascomycota</taxon>
        <taxon>Pezizomycotina</taxon>
        <taxon>Sordariomycetes</taxon>
        <taxon>Hypocreomycetidae</taxon>
        <taxon>Hypocreales</taxon>
        <taxon>Nectriaceae</taxon>
        <taxon>Thelonectria</taxon>
    </lineage>
</organism>
<dbReference type="OrthoDB" id="6220758at2759"/>
<comment type="subcellular location">
    <subcellularLocation>
        <location evidence="1">Cytoplasm</location>
    </subcellularLocation>
</comment>
<dbReference type="CDD" id="cd10210">
    <property type="entry name" value="ASKHA_NBD_Arp6"/>
    <property type="match status" value="1"/>
</dbReference>
<comment type="similarity">
    <text evidence="2">Belongs to the actin family. ARP6 subfamily.</text>
</comment>